<dbReference type="AlphaFoldDB" id="A0A8J3Y8C7"/>
<name>A0A8J3Y8C7_9ACTN</name>
<accession>A0A8J3Y8C7</accession>
<proteinExistence type="predicted"/>
<organism evidence="1 2">
    <name type="scientific">Spirilliplanes yamanashiensis</name>
    <dbReference type="NCBI Taxonomy" id="42233"/>
    <lineage>
        <taxon>Bacteria</taxon>
        <taxon>Bacillati</taxon>
        <taxon>Actinomycetota</taxon>
        <taxon>Actinomycetes</taxon>
        <taxon>Micromonosporales</taxon>
        <taxon>Micromonosporaceae</taxon>
        <taxon>Spirilliplanes</taxon>
    </lineage>
</organism>
<dbReference type="Proteomes" id="UP000652013">
    <property type="component" value="Unassembled WGS sequence"/>
</dbReference>
<comment type="caution">
    <text evidence="1">The sequence shown here is derived from an EMBL/GenBank/DDBJ whole genome shotgun (WGS) entry which is preliminary data.</text>
</comment>
<gene>
    <name evidence="1" type="ORF">Sya03_32080</name>
</gene>
<dbReference type="EMBL" id="BOOY01000025">
    <property type="protein sequence ID" value="GIJ03856.1"/>
    <property type="molecule type" value="Genomic_DNA"/>
</dbReference>
<reference evidence="1" key="1">
    <citation type="submission" date="2021-01" db="EMBL/GenBank/DDBJ databases">
        <title>Whole genome shotgun sequence of Spirilliplanes yamanashiensis NBRC 15828.</title>
        <authorList>
            <person name="Komaki H."/>
            <person name="Tamura T."/>
        </authorList>
    </citation>
    <scope>NUCLEOTIDE SEQUENCE</scope>
    <source>
        <strain evidence="1">NBRC 15828</strain>
    </source>
</reference>
<sequence>MPGGTAVLAPGLRGLGTPVKGAVAVTVTALWWVHVPAGGRGSTVTILGSGHQKTAVS</sequence>
<dbReference type="RefSeq" id="WP_203939114.1">
    <property type="nucleotide sequence ID" value="NZ_BOOY01000025.1"/>
</dbReference>
<keyword evidence="2" id="KW-1185">Reference proteome</keyword>
<evidence type="ECO:0000313" key="2">
    <source>
        <dbReference type="Proteomes" id="UP000652013"/>
    </source>
</evidence>
<evidence type="ECO:0000313" key="1">
    <source>
        <dbReference type="EMBL" id="GIJ03856.1"/>
    </source>
</evidence>
<protein>
    <submittedName>
        <fullName evidence="1">Uncharacterized protein</fullName>
    </submittedName>
</protein>